<reference evidence="1" key="1">
    <citation type="submission" date="2021-06" db="EMBL/GenBank/DDBJ databases">
        <authorList>
            <person name="Kallberg Y."/>
            <person name="Tangrot J."/>
            <person name="Rosling A."/>
        </authorList>
    </citation>
    <scope>NUCLEOTIDE SEQUENCE</scope>
    <source>
        <strain evidence="1">CL356</strain>
    </source>
</reference>
<dbReference type="Proteomes" id="UP000789525">
    <property type="component" value="Unassembled WGS sequence"/>
</dbReference>
<keyword evidence="2" id="KW-1185">Reference proteome</keyword>
<evidence type="ECO:0000313" key="1">
    <source>
        <dbReference type="EMBL" id="CAG8715054.1"/>
    </source>
</evidence>
<accession>A0ACA9PP46</accession>
<feature type="non-terminal residue" evidence="1">
    <location>
        <position position="94"/>
    </location>
</feature>
<gene>
    <name evidence="1" type="ORF">ACOLOM_LOCUS10859</name>
</gene>
<sequence>MGEDRSRSSSQRTRRNSTVTLEYTLKVDSSSQTYRQRTESRASLVPTAAATAMTVKKKSTVVAPATSSTTKDRIYSKPAFNPPQRVKLVSPLYA</sequence>
<dbReference type="EMBL" id="CAJVPT010036622">
    <property type="protein sequence ID" value="CAG8715054.1"/>
    <property type="molecule type" value="Genomic_DNA"/>
</dbReference>
<organism evidence="1 2">
    <name type="scientific">Acaulospora colombiana</name>
    <dbReference type="NCBI Taxonomy" id="27376"/>
    <lineage>
        <taxon>Eukaryota</taxon>
        <taxon>Fungi</taxon>
        <taxon>Fungi incertae sedis</taxon>
        <taxon>Mucoromycota</taxon>
        <taxon>Glomeromycotina</taxon>
        <taxon>Glomeromycetes</taxon>
        <taxon>Diversisporales</taxon>
        <taxon>Acaulosporaceae</taxon>
        <taxon>Acaulospora</taxon>
    </lineage>
</organism>
<proteinExistence type="predicted"/>
<protein>
    <submittedName>
        <fullName evidence="1">4643_t:CDS:1</fullName>
    </submittedName>
</protein>
<evidence type="ECO:0000313" key="2">
    <source>
        <dbReference type="Proteomes" id="UP000789525"/>
    </source>
</evidence>
<comment type="caution">
    <text evidence="1">The sequence shown here is derived from an EMBL/GenBank/DDBJ whole genome shotgun (WGS) entry which is preliminary data.</text>
</comment>
<name>A0ACA9PP46_9GLOM</name>